<proteinExistence type="predicted"/>
<sequence>MRAANFLLVLVMPLLAFKCIDKKMRNNFIEVSNGFSQNVYCVPSFNYPDTTLSFLSKNQILGNDSIYFLPSLGKKELFYIPLCEEATWKRLNPNDTLQIFVFDEKMIKGKSWDYIVKNRMYVKRLSFTFKEIQQNECKIMLNPNCLGKEK</sequence>
<accession>A0ABW2DSQ5</accession>
<gene>
    <name evidence="1" type="ORF">ACFQHR_20995</name>
</gene>
<organism evidence="1 2">
    <name type="scientific">Rufibacter roseus</name>
    <dbReference type="NCBI Taxonomy" id="1567108"/>
    <lineage>
        <taxon>Bacteria</taxon>
        <taxon>Pseudomonadati</taxon>
        <taxon>Bacteroidota</taxon>
        <taxon>Cytophagia</taxon>
        <taxon>Cytophagales</taxon>
        <taxon>Hymenobacteraceae</taxon>
        <taxon>Rufibacter</taxon>
    </lineage>
</organism>
<dbReference type="RefSeq" id="WP_153042277.1">
    <property type="nucleotide sequence ID" value="NZ_JBHSYQ010000016.1"/>
</dbReference>
<evidence type="ECO:0000313" key="2">
    <source>
        <dbReference type="Proteomes" id="UP001596405"/>
    </source>
</evidence>
<evidence type="ECO:0008006" key="3">
    <source>
        <dbReference type="Google" id="ProtNLM"/>
    </source>
</evidence>
<evidence type="ECO:0000313" key="1">
    <source>
        <dbReference type="EMBL" id="MFC7000123.1"/>
    </source>
</evidence>
<dbReference type="Proteomes" id="UP001596405">
    <property type="component" value="Unassembled WGS sequence"/>
</dbReference>
<comment type="caution">
    <text evidence="1">The sequence shown here is derived from an EMBL/GenBank/DDBJ whole genome shotgun (WGS) entry which is preliminary data.</text>
</comment>
<protein>
    <recommendedName>
        <fullName evidence="3">Lipoprotein</fullName>
    </recommendedName>
</protein>
<name>A0ABW2DSQ5_9BACT</name>
<keyword evidence="2" id="KW-1185">Reference proteome</keyword>
<dbReference type="EMBL" id="JBHSYQ010000016">
    <property type="protein sequence ID" value="MFC7000123.1"/>
    <property type="molecule type" value="Genomic_DNA"/>
</dbReference>
<reference evidence="2" key="1">
    <citation type="journal article" date="2019" name="Int. J. Syst. Evol. Microbiol.">
        <title>The Global Catalogue of Microorganisms (GCM) 10K type strain sequencing project: providing services to taxonomists for standard genome sequencing and annotation.</title>
        <authorList>
            <consortium name="The Broad Institute Genomics Platform"/>
            <consortium name="The Broad Institute Genome Sequencing Center for Infectious Disease"/>
            <person name="Wu L."/>
            <person name="Ma J."/>
        </authorList>
    </citation>
    <scope>NUCLEOTIDE SEQUENCE [LARGE SCALE GENOMIC DNA]</scope>
    <source>
        <strain evidence="2">CGMCC 4.7393</strain>
    </source>
</reference>